<dbReference type="PANTHER" id="PTHR45569:SF1">
    <property type="entry name" value="SENSOR PROTEIN KDPD"/>
    <property type="match status" value="1"/>
</dbReference>
<evidence type="ECO:0000256" key="7">
    <source>
        <dbReference type="ARBA" id="ARBA00022741"/>
    </source>
</evidence>
<dbReference type="Gene3D" id="1.20.120.620">
    <property type="entry name" value="Backbone structure of the membrane domain of e. Coli histidine kinase receptor kdpd"/>
    <property type="match status" value="1"/>
</dbReference>
<feature type="transmembrane region" description="Helical" evidence="13">
    <location>
        <begin position="85"/>
        <end position="104"/>
    </location>
</feature>
<dbReference type="InterPro" id="IPR004358">
    <property type="entry name" value="Sig_transdc_His_kin-like_C"/>
</dbReference>
<keyword evidence="10 13" id="KW-1133">Transmembrane helix</keyword>
<sequence length="474" mass="50756">MRSRRDPGGYLLALVGTACGVGVAALAERFLGIDDLSLVFMLVVLLVAARTHAGAAALAAVLCFLAYNFFFIAPRYSLYIDAQHGIATVALFLAAALVAGRMASRLAMQVDALRIAGRHASARQELSRRLSIANDEGEILHAAQDAFATSLDADAWVRIEPPGDAKLRIGGPSDDHGWWFLPLRSRDAALGTIGIKLRDPGDDIDDARRTLARAMTDDVAQALLRVRLSAALESERMEVERERLRSALLSSVSHDLRTPLAAMIGAADTLALYGDGMGEDDRRSLVDTVREEGLRLERFIRNLLDMTRVGQGISPKRDWIGVDEVIGAAIARLQRSRPGVEVQVDVAPHVGPIWVQPALLEQALFNVLDNAAGFSPAGAPIRVDARLADAALRIDVTDRGPGIPAEERERVFDFFYSVARGDREREGTGLGLPIVRGMIAAHGGTVVALAAQGGPGAMIRVELPLLAPDAGVTA</sequence>
<dbReference type="InterPro" id="IPR036890">
    <property type="entry name" value="HATPase_C_sf"/>
</dbReference>
<protein>
    <recommendedName>
        <fullName evidence="3">histidine kinase</fullName>
        <ecNumber evidence="3">2.7.13.3</ecNumber>
    </recommendedName>
</protein>
<evidence type="ECO:0000256" key="13">
    <source>
        <dbReference type="SAM" id="Phobius"/>
    </source>
</evidence>
<dbReference type="InterPro" id="IPR005467">
    <property type="entry name" value="His_kinase_dom"/>
</dbReference>
<dbReference type="PROSITE" id="PS51257">
    <property type="entry name" value="PROKAR_LIPOPROTEIN"/>
    <property type="match status" value="1"/>
</dbReference>
<proteinExistence type="predicted"/>
<evidence type="ECO:0000256" key="12">
    <source>
        <dbReference type="ARBA" id="ARBA00023136"/>
    </source>
</evidence>
<evidence type="ECO:0000256" key="8">
    <source>
        <dbReference type="ARBA" id="ARBA00022777"/>
    </source>
</evidence>
<keyword evidence="15" id="KW-0813">Transport</keyword>
<dbReference type="AlphaFoldDB" id="A0A0A2X0L3"/>
<dbReference type="eggNOG" id="COG2205">
    <property type="taxonomic scope" value="Bacteria"/>
</dbReference>
<feature type="transmembrane region" description="Helical" evidence="13">
    <location>
        <begin position="55"/>
        <end position="73"/>
    </location>
</feature>
<dbReference type="OrthoDB" id="9806130at2"/>
<reference evidence="15 16" key="1">
    <citation type="submission" date="2014-09" db="EMBL/GenBank/DDBJ databases">
        <title>Genome sequences of Lysobacter dokdonensis DS-58.</title>
        <authorList>
            <person name="Kim J.F."/>
            <person name="Kwak M.-J."/>
        </authorList>
    </citation>
    <scope>NUCLEOTIDE SEQUENCE [LARGE SCALE GENOMIC DNA]</scope>
    <source>
        <strain evidence="15 16">DS-58</strain>
    </source>
</reference>
<evidence type="ECO:0000256" key="4">
    <source>
        <dbReference type="ARBA" id="ARBA00022553"/>
    </source>
</evidence>
<comment type="caution">
    <text evidence="15">The sequence shown here is derived from an EMBL/GenBank/DDBJ whole genome shotgun (WGS) entry which is preliminary data.</text>
</comment>
<dbReference type="SUPFAM" id="SSF47384">
    <property type="entry name" value="Homodimeric domain of signal transducing histidine kinase"/>
    <property type="match status" value="1"/>
</dbReference>
<dbReference type="InterPro" id="IPR029016">
    <property type="entry name" value="GAF-like_dom_sf"/>
</dbReference>
<keyword evidence="11" id="KW-0902">Two-component regulatory system</keyword>
<dbReference type="Pfam" id="PF02518">
    <property type="entry name" value="HATPase_c"/>
    <property type="match status" value="1"/>
</dbReference>
<keyword evidence="4" id="KW-0597">Phosphoprotein</keyword>
<feature type="domain" description="Histidine kinase" evidence="14">
    <location>
        <begin position="251"/>
        <end position="467"/>
    </location>
</feature>
<dbReference type="PRINTS" id="PR00344">
    <property type="entry name" value="BCTRLSENSOR"/>
</dbReference>
<evidence type="ECO:0000256" key="3">
    <source>
        <dbReference type="ARBA" id="ARBA00012438"/>
    </source>
</evidence>
<dbReference type="SUPFAM" id="SSF55874">
    <property type="entry name" value="ATPase domain of HSP90 chaperone/DNA topoisomerase II/histidine kinase"/>
    <property type="match status" value="1"/>
</dbReference>
<keyword evidence="7" id="KW-0547">Nucleotide-binding</keyword>
<dbReference type="EC" id="2.7.13.3" evidence="3"/>
<dbReference type="GO" id="GO:0000155">
    <property type="term" value="F:phosphorelay sensor kinase activity"/>
    <property type="evidence" value="ECO:0007669"/>
    <property type="project" value="InterPro"/>
</dbReference>
<evidence type="ECO:0000259" key="14">
    <source>
        <dbReference type="PROSITE" id="PS50109"/>
    </source>
</evidence>
<evidence type="ECO:0000256" key="5">
    <source>
        <dbReference type="ARBA" id="ARBA00022679"/>
    </source>
</evidence>
<dbReference type="PANTHER" id="PTHR45569">
    <property type="entry name" value="SENSOR PROTEIN KDPD"/>
    <property type="match status" value="1"/>
</dbReference>
<dbReference type="SMART" id="SM00387">
    <property type="entry name" value="HATPase_c"/>
    <property type="match status" value="1"/>
</dbReference>
<evidence type="ECO:0000313" key="15">
    <source>
        <dbReference type="EMBL" id="KGQ18754.1"/>
    </source>
</evidence>
<dbReference type="Pfam" id="PF00512">
    <property type="entry name" value="HisKA"/>
    <property type="match status" value="1"/>
</dbReference>
<comment type="catalytic activity">
    <reaction evidence="1">
        <text>ATP + protein L-histidine = ADP + protein N-phospho-L-histidine.</text>
        <dbReference type="EC" id="2.7.13.3"/>
    </reaction>
</comment>
<dbReference type="STRING" id="1300345.LF41_287"/>
<keyword evidence="15" id="KW-0407">Ion channel</keyword>
<dbReference type="CDD" id="cd00082">
    <property type="entry name" value="HisKA"/>
    <property type="match status" value="1"/>
</dbReference>
<dbReference type="InterPro" id="IPR025201">
    <property type="entry name" value="KdpD_TM"/>
</dbReference>
<evidence type="ECO:0000313" key="16">
    <source>
        <dbReference type="Proteomes" id="UP000030518"/>
    </source>
</evidence>
<dbReference type="Pfam" id="PF13493">
    <property type="entry name" value="DUF4118"/>
    <property type="match status" value="1"/>
</dbReference>
<dbReference type="GO" id="GO:0005886">
    <property type="term" value="C:plasma membrane"/>
    <property type="evidence" value="ECO:0007669"/>
    <property type="project" value="TreeGrafter"/>
</dbReference>
<evidence type="ECO:0000256" key="2">
    <source>
        <dbReference type="ARBA" id="ARBA00004141"/>
    </source>
</evidence>
<gene>
    <name evidence="15" type="ORF">LF41_287</name>
</gene>
<keyword evidence="8 15" id="KW-0418">Kinase</keyword>
<comment type="subcellular location">
    <subcellularLocation>
        <location evidence="2">Membrane</location>
        <topology evidence="2">Multi-pass membrane protein</topology>
    </subcellularLocation>
</comment>
<dbReference type="CDD" id="cd00075">
    <property type="entry name" value="HATPase"/>
    <property type="match status" value="1"/>
</dbReference>
<name>A0A0A2X0L3_9GAMM</name>
<dbReference type="Gene3D" id="3.30.565.10">
    <property type="entry name" value="Histidine kinase-like ATPase, C-terminal domain"/>
    <property type="match status" value="1"/>
</dbReference>
<evidence type="ECO:0000256" key="11">
    <source>
        <dbReference type="ARBA" id="ARBA00023012"/>
    </source>
</evidence>
<keyword evidence="16" id="KW-1185">Reference proteome</keyword>
<keyword evidence="5" id="KW-0808">Transferase</keyword>
<accession>A0A0A2X0L3</accession>
<dbReference type="Proteomes" id="UP000030518">
    <property type="component" value="Unassembled WGS sequence"/>
</dbReference>
<dbReference type="GO" id="GO:0005524">
    <property type="term" value="F:ATP binding"/>
    <property type="evidence" value="ECO:0007669"/>
    <property type="project" value="UniProtKB-KW"/>
</dbReference>
<dbReference type="SMART" id="SM00388">
    <property type="entry name" value="HisKA"/>
    <property type="match status" value="1"/>
</dbReference>
<dbReference type="InterPro" id="IPR038318">
    <property type="entry name" value="KdpD_sf"/>
</dbReference>
<dbReference type="Gene3D" id="1.10.287.130">
    <property type="match status" value="1"/>
</dbReference>
<dbReference type="InterPro" id="IPR003661">
    <property type="entry name" value="HisK_dim/P_dom"/>
</dbReference>
<dbReference type="InterPro" id="IPR003594">
    <property type="entry name" value="HATPase_dom"/>
</dbReference>
<dbReference type="Gene3D" id="3.30.450.40">
    <property type="match status" value="1"/>
</dbReference>
<evidence type="ECO:0000256" key="9">
    <source>
        <dbReference type="ARBA" id="ARBA00022840"/>
    </source>
</evidence>
<dbReference type="GO" id="GO:0034220">
    <property type="term" value="P:monoatomic ion transmembrane transport"/>
    <property type="evidence" value="ECO:0007669"/>
    <property type="project" value="UniProtKB-KW"/>
</dbReference>
<dbReference type="InterPro" id="IPR036097">
    <property type="entry name" value="HisK_dim/P_sf"/>
</dbReference>
<evidence type="ECO:0000256" key="1">
    <source>
        <dbReference type="ARBA" id="ARBA00000085"/>
    </source>
</evidence>
<evidence type="ECO:0000256" key="6">
    <source>
        <dbReference type="ARBA" id="ARBA00022692"/>
    </source>
</evidence>
<dbReference type="EMBL" id="JRKJ01000016">
    <property type="protein sequence ID" value="KGQ18754.1"/>
    <property type="molecule type" value="Genomic_DNA"/>
</dbReference>
<dbReference type="PROSITE" id="PS50109">
    <property type="entry name" value="HIS_KIN"/>
    <property type="match status" value="1"/>
</dbReference>
<dbReference type="RefSeq" id="WP_052116323.1">
    <property type="nucleotide sequence ID" value="NZ_JRKJ01000016.1"/>
</dbReference>
<dbReference type="PATRIC" id="fig|1300345.3.peg.1962"/>
<keyword evidence="9" id="KW-0067">ATP-binding</keyword>
<keyword evidence="6 13" id="KW-0812">Transmembrane</keyword>
<organism evidence="15 16">
    <name type="scientific">Lysobacter dokdonensis DS-58</name>
    <dbReference type="NCBI Taxonomy" id="1300345"/>
    <lineage>
        <taxon>Bacteria</taxon>
        <taxon>Pseudomonadati</taxon>
        <taxon>Pseudomonadota</taxon>
        <taxon>Gammaproteobacteria</taxon>
        <taxon>Lysobacterales</taxon>
        <taxon>Lysobacteraceae</taxon>
        <taxon>Noviluteimonas</taxon>
    </lineage>
</organism>
<keyword evidence="15" id="KW-0406">Ion transport</keyword>
<keyword evidence="12 13" id="KW-0472">Membrane</keyword>
<evidence type="ECO:0000256" key="10">
    <source>
        <dbReference type="ARBA" id="ARBA00022989"/>
    </source>
</evidence>
<dbReference type="InterPro" id="IPR052023">
    <property type="entry name" value="Histidine_kinase_KdpD"/>
</dbReference>